<gene>
    <name evidence="1" type="ORF">PZ638_17530</name>
</gene>
<protein>
    <submittedName>
        <fullName evidence="1">Uncharacterized protein</fullName>
    </submittedName>
</protein>
<dbReference type="SUPFAM" id="SSF49695">
    <property type="entry name" value="gamma-Crystallin-like"/>
    <property type="match status" value="1"/>
</dbReference>
<sequence length="88" mass="10219">MTLSNGDSCHQRFSAIVLFNGFDQTGQYLLVNESIDDFSTYNFDNKIMSLDIPDGWAMRFFKKTFRVTIIPALQEREMQMIFHTALAQ</sequence>
<evidence type="ECO:0000313" key="2">
    <source>
        <dbReference type="Proteomes" id="UP001163184"/>
    </source>
</evidence>
<keyword evidence="2" id="KW-1185">Reference proteome</keyword>
<dbReference type="GeneID" id="92276299"/>
<proteinExistence type="predicted"/>
<evidence type="ECO:0000313" key="1">
    <source>
        <dbReference type="EMBL" id="WNK23707.1"/>
    </source>
</evidence>
<dbReference type="EMBL" id="CP135052">
    <property type="protein sequence ID" value="WNK23707.1"/>
    <property type="molecule type" value="Genomic_DNA"/>
</dbReference>
<dbReference type="InterPro" id="IPR011024">
    <property type="entry name" value="G_crystallin-like"/>
</dbReference>
<accession>A0ABY9Z9H7</accession>
<organism evidence="1 2">
    <name type="scientific">Providencia hangzhouensis</name>
    <dbReference type="NCBI Taxonomy" id="3031799"/>
    <lineage>
        <taxon>Bacteria</taxon>
        <taxon>Pseudomonadati</taxon>
        <taxon>Pseudomonadota</taxon>
        <taxon>Gammaproteobacteria</taxon>
        <taxon>Enterobacterales</taxon>
        <taxon>Morganellaceae</taxon>
        <taxon>Providencia</taxon>
    </lineage>
</organism>
<dbReference type="RefSeq" id="WP_112307625.1">
    <property type="nucleotide sequence ID" value="NZ_CP135052.1"/>
</dbReference>
<dbReference type="Proteomes" id="UP001163184">
    <property type="component" value="Chromosome"/>
</dbReference>
<reference evidence="1" key="1">
    <citation type="journal article" date="2023" name="Microbiol. Spectr.">
        <title>Whole-genome sequencing provides insights into a novel species: Providencia hangzhouensis associated with urinary tract infections.</title>
        <authorList>
            <person name="Dong X."/>
            <person name="Yu Y."/>
            <person name="Liu J."/>
            <person name="Cao D."/>
            <person name="Xiang Y."/>
            <person name="Bi K."/>
            <person name="Yuan X."/>
            <person name="Li S."/>
            <person name="Wu T."/>
            <person name="Zhang Y."/>
        </authorList>
    </citation>
    <scope>NUCLEOTIDE SEQUENCE</scope>
    <source>
        <strain evidence="1">PR-310</strain>
    </source>
</reference>
<name>A0ABY9Z9H7_9GAMM</name>